<protein>
    <recommendedName>
        <fullName evidence="3">Response regulator receiver protein</fullName>
    </recommendedName>
</protein>
<dbReference type="SUPFAM" id="SSF52172">
    <property type="entry name" value="CheY-like"/>
    <property type="match status" value="1"/>
</dbReference>
<comment type="caution">
    <text evidence="1">The sequence shown here is derived from an EMBL/GenBank/DDBJ whole genome shotgun (WGS) entry which is preliminary data.</text>
</comment>
<accession>A0A7Z7I7M7</accession>
<dbReference type="EMBL" id="OCSU01000002">
    <property type="protein sequence ID" value="SOE80643.1"/>
    <property type="molecule type" value="Genomic_DNA"/>
</dbReference>
<dbReference type="AlphaFoldDB" id="A0A7Z7I7M7"/>
<evidence type="ECO:0000313" key="2">
    <source>
        <dbReference type="Proteomes" id="UP000219522"/>
    </source>
</evidence>
<reference evidence="1 2" key="1">
    <citation type="submission" date="2017-09" db="EMBL/GenBank/DDBJ databases">
        <authorList>
            <person name="Varghese N."/>
            <person name="Submissions S."/>
        </authorList>
    </citation>
    <scope>NUCLEOTIDE SEQUENCE [LARGE SCALE GENOMIC DNA]</scope>
    <source>
        <strain evidence="1 2">OK806</strain>
    </source>
</reference>
<gene>
    <name evidence="1" type="ORF">SAMN05446927_3881</name>
</gene>
<dbReference type="InterPro" id="IPR011006">
    <property type="entry name" value="CheY-like_superfamily"/>
</dbReference>
<evidence type="ECO:0000313" key="1">
    <source>
        <dbReference type="EMBL" id="SOE80643.1"/>
    </source>
</evidence>
<organism evidence="1 2">
    <name type="scientific">Caballeronia arationis</name>
    <dbReference type="NCBI Taxonomy" id="1777142"/>
    <lineage>
        <taxon>Bacteria</taxon>
        <taxon>Pseudomonadati</taxon>
        <taxon>Pseudomonadota</taxon>
        <taxon>Betaproteobacteria</taxon>
        <taxon>Burkholderiales</taxon>
        <taxon>Burkholderiaceae</taxon>
        <taxon>Caballeronia</taxon>
    </lineage>
</organism>
<name>A0A7Z7I7M7_9BURK</name>
<sequence length="151" mass="16578">MTGWHIDAAGCEYGVCSPKRLLTHVSCRRILVAHSDRAVGDSLALLFGIKGFAAILGHDMSTTGAIVRAWQPQAVLFDTRLVPLGQSSFIRGLHDAPENESRLLLAMSGAAQFERVETLRRQGFDEYCRQPCPLWHLAELLSAFFAPLGEA</sequence>
<dbReference type="Gene3D" id="3.40.50.2300">
    <property type="match status" value="1"/>
</dbReference>
<proteinExistence type="predicted"/>
<keyword evidence="2" id="KW-1185">Reference proteome</keyword>
<evidence type="ECO:0008006" key="3">
    <source>
        <dbReference type="Google" id="ProtNLM"/>
    </source>
</evidence>
<dbReference type="Proteomes" id="UP000219522">
    <property type="component" value="Unassembled WGS sequence"/>
</dbReference>